<dbReference type="GO" id="GO:0015936">
    <property type="term" value="P:coenzyme A metabolic process"/>
    <property type="evidence" value="ECO:0007669"/>
    <property type="project" value="InterPro"/>
</dbReference>
<dbReference type="PRINTS" id="PR00071">
    <property type="entry name" value="HMGCOARDTASE"/>
</dbReference>
<dbReference type="SUPFAM" id="SSF55035">
    <property type="entry name" value="NAD-binding domain of HMG-CoA reductase"/>
    <property type="match status" value="1"/>
</dbReference>
<dbReference type="Gene3D" id="3.90.770.10">
    <property type="entry name" value="3-hydroxy-3-methylglutaryl-coenzyme A Reductase, Chain A, domain 2"/>
    <property type="match status" value="1"/>
</dbReference>
<organism evidence="4 5">
    <name type="scientific">Aspergillus brasiliensis (strain CBS 101740 / IMI 381727 / IBT 21946)</name>
    <dbReference type="NCBI Taxonomy" id="767769"/>
    <lineage>
        <taxon>Eukaryota</taxon>
        <taxon>Fungi</taxon>
        <taxon>Dikarya</taxon>
        <taxon>Ascomycota</taxon>
        <taxon>Pezizomycotina</taxon>
        <taxon>Eurotiomycetes</taxon>
        <taxon>Eurotiomycetidae</taxon>
        <taxon>Eurotiales</taxon>
        <taxon>Aspergillaceae</taxon>
        <taxon>Aspergillus</taxon>
        <taxon>Aspergillus subgen. Circumdati</taxon>
    </lineage>
</organism>
<dbReference type="InterPro" id="IPR023074">
    <property type="entry name" value="HMG_CoA_Rdtase_cat_sf"/>
</dbReference>
<evidence type="ECO:0000313" key="5">
    <source>
        <dbReference type="Proteomes" id="UP000184499"/>
    </source>
</evidence>
<dbReference type="AlphaFoldDB" id="A0A1L9UF82"/>
<keyword evidence="3" id="KW-1207">Sterol metabolism</keyword>
<keyword evidence="2" id="KW-0560">Oxidoreductase</keyword>
<name>A0A1L9UF82_ASPBC</name>
<dbReference type="SUPFAM" id="SSF56542">
    <property type="entry name" value="Substrate-binding domain of HMG-CoA reductase"/>
    <property type="match status" value="1"/>
</dbReference>
<gene>
    <name evidence="4" type="ORF">ASPBRDRAFT_128583</name>
</gene>
<evidence type="ECO:0000256" key="1">
    <source>
        <dbReference type="ARBA" id="ARBA00007661"/>
    </source>
</evidence>
<dbReference type="InterPro" id="IPR002202">
    <property type="entry name" value="HMG_CoA_Rdtase"/>
</dbReference>
<sequence>MSLPVRKTSVKLQQITKDLKEITAHSVDPSQVHIENAIGCVHVPVGLAGPLLVREAGKTSEESEEVYAPLATTEAALIASCTRGCKAFSRSGGIQFMTLSETMSRTPVFKFDSPNDALAFAKQMPPLQSELARVAESTSRHLQLLAVKPTVVGCETHVHFNYACGDAAGQNMATIATHRACRDLLMDSSAGLKIRGFMVEGGMSGDKKGSWSHVTQPRGVEAMAWGSITNEVAEETLGCTSEAIYRALVEAQFATARAGVHGYSINPMNVVTAIFIATGQDVASIVESCWSQLTPKYNNETKVLTLSLYIPSLPVAVVGGGTHLGPQREALEIMNCSGPGKKARLAALITAFALALDLSTSAAFRTDTFTQAHKVLRRKPEDKANL</sequence>
<reference evidence="5" key="1">
    <citation type="journal article" date="2017" name="Genome Biol.">
        <title>Comparative genomics reveals high biological diversity and specific adaptations in the industrially and medically important fungal genus Aspergillus.</title>
        <authorList>
            <person name="de Vries R.P."/>
            <person name="Riley R."/>
            <person name="Wiebenga A."/>
            <person name="Aguilar-Osorio G."/>
            <person name="Amillis S."/>
            <person name="Uchima C.A."/>
            <person name="Anderluh G."/>
            <person name="Asadollahi M."/>
            <person name="Askin M."/>
            <person name="Barry K."/>
            <person name="Battaglia E."/>
            <person name="Bayram O."/>
            <person name="Benocci T."/>
            <person name="Braus-Stromeyer S.A."/>
            <person name="Caldana C."/>
            <person name="Canovas D."/>
            <person name="Cerqueira G.C."/>
            <person name="Chen F."/>
            <person name="Chen W."/>
            <person name="Choi C."/>
            <person name="Clum A."/>
            <person name="Dos Santos R.A."/>
            <person name="Damasio A.R."/>
            <person name="Diallinas G."/>
            <person name="Emri T."/>
            <person name="Fekete E."/>
            <person name="Flipphi M."/>
            <person name="Freyberg S."/>
            <person name="Gallo A."/>
            <person name="Gournas C."/>
            <person name="Habgood R."/>
            <person name="Hainaut M."/>
            <person name="Harispe M.L."/>
            <person name="Henrissat B."/>
            <person name="Hilden K.S."/>
            <person name="Hope R."/>
            <person name="Hossain A."/>
            <person name="Karabika E."/>
            <person name="Karaffa L."/>
            <person name="Karanyi Z."/>
            <person name="Krasevec N."/>
            <person name="Kuo A."/>
            <person name="Kusch H."/>
            <person name="LaButti K."/>
            <person name="Lagendijk E.L."/>
            <person name="Lapidus A."/>
            <person name="Levasseur A."/>
            <person name="Lindquist E."/>
            <person name="Lipzen A."/>
            <person name="Logrieco A.F."/>
            <person name="MacCabe A."/>
            <person name="Maekelae M.R."/>
            <person name="Malavazi I."/>
            <person name="Melin P."/>
            <person name="Meyer V."/>
            <person name="Mielnichuk N."/>
            <person name="Miskei M."/>
            <person name="Molnar A.P."/>
            <person name="Mule G."/>
            <person name="Ngan C.Y."/>
            <person name="Orejas M."/>
            <person name="Orosz E."/>
            <person name="Ouedraogo J.P."/>
            <person name="Overkamp K.M."/>
            <person name="Park H.-S."/>
            <person name="Perrone G."/>
            <person name="Piumi F."/>
            <person name="Punt P.J."/>
            <person name="Ram A.F."/>
            <person name="Ramon A."/>
            <person name="Rauscher S."/>
            <person name="Record E."/>
            <person name="Riano-Pachon D.M."/>
            <person name="Robert V."/>
            <person name="Roehrig J."/>
            <person name="Ruller R."/>
            <person name="Salamov A."/>
            <person name="Salih N.S."/>
            <person name="Samson R.A."/>
            <person name="Sandor E."/>
            <person name="Sanguinetti M."/>
            <person name="Schuetze T."/>
            <person name="Sepcic K."/>
            <person name="Shelest E."/>
            <person name="Sherlock G."/>
            <person name="Sophianopoulou V."/>
            <person name="Squina F.M."/>
            <person name="Sun H."/>
            <person name="Susca A."/>
            <person name="Todd R.B."/>
            <person name="Tsang A."/>
            <person name="Unkles S.E."/>
            <person name="van de Wiele N."/>
            <person name="van Rossen-Uffink D."/>
            <person name="Oliveira J.V."/>
            <person name="Vesth T.C."/>
            <person name="Visser J."/>
            <person name="Yu J.-H."/>
            <person name="Zhou M."/>
            <person name="Andersen M.R."/>
            <person name="Archer D.B."/>
            <person name="Baker S.E."/>
            <person name="Benoit I."/>
            <person name="Brakhage A.A."/>
            <person name="Braus G.H."/>
            <person name="Fischer R."/>
            <person name="Frisvad J.C."/>
            <person name="Goldman G.H."/>
            <person name="Houbraken J."/>
            <person name="Oakley B."/>
            <person name="Pocsi I."/>
            <person name="Scazzocchio C."/>
            <person name="Seiboth B."/>
            <person name="vanKuyk P.A."/>
            <person name="Wortman J."/>
            <person name="Dyer P.S."/>
            <person name="Grigoriev I.V."/>
        </authorList>
    </citation>
    <scope>NUCLEOTIDE SEQUENCE [LARGE SCALE GENOMIC DNA]</scope>
    <source>
        <strain evidence="5">CBS 101740 / IMI 381727 / IBT 21946</strain>
    </source>
</reference>
<keyword evidence="3" id="KW-0443">Lipid metabolism</keyword>
<dbReference type="VEuPathDB" id="FungiDB:ASPBRDRAFT_128583"/>
<dbReference type="PANTHER" id="PTHR10572">
    <property type="entry name" value="3-HYDROXY-3-METHYLGLUTARYL-COENZYME A REDUCTASE"/>
    <property type="match status" value="1"/>
</dbReference>
<keyword evidence="3" id="KW-0444">Lipid biosynthesis</keyword>
<dbReference type="InterPro" id="IPR009029">
    <property type="entry name" value="HMG_CoA_Rdtase_sub-bd_dom_sf"/>
</dbReference>
<dbReference type="RefSeq" id="XP_067477549.1">
    <property type="nucleotide sequence ID" value="XM_067618073.1"/>
</dbReference>
<proteinExistence type="inferred from homology"/>
<accession>A0A1L9UF82</accession>
<dbReference type="EMBL" id="KV878686">
    <property type="protein sequence ID" value="OJJ70301.1"/>
    <property type="molecule type" value="Genomic_DNA"/>
</dbReference>
<dbReference type="GO" id="GO:0016126">
    <property type="term" value="P:sterol biosynthetic process"/>
    <property type="evidence" value="ECO:0007669"/>
    <property type="project" value="UniProtKB-KW"/>
</dbReference>
<protein>
    <recommendedName>
        <fullName evidence="6">Hydroxymethylglutaryl-CoA reductase (NADPH)</fullName>
    </recommendedName>
</protein>
<dbReference type="GO" id="GO:0004420">
    <property type="term" value="F:hydroxymethylglutaryl-CoA reductase (NADPH) activity"/>
    <property type="evidence" value="ECO:0007669"/>
    <property type="project" value="InterPro"/>
</dbReference>
<evidence type="ECO:0008006" key="6">
    <source>
        <dbReference type="Google" id="ProtNLM"/>
    </source>
</evidence>
<dbReference type="OrthoDB" id="310654at2759"/>
<keyword evidence="3" id="KW-0752">Steroid biosynthesis</keyword>
<dbReference type="PROSITE" id="PS50065">
    <property type="entry name" value="HMG_COA_REDUCTASE_4"/>
    <property type="match status" value="1"/>
</dbReference>
<dbReference type="PANTHER" id="PTHR10572:SF24">
    <property type="entry name" value="3-HYDROXY-3-METHYLGLUTARYL-COENZYME A REDUCTASE"/>
    <property type="match status" value="1"/>
</dbReference>
<dbReference type="Pfam" id="PF00368">
    <property type="entry name" value="HMG-CoA_red"/>
    <property type="match status" value="1"/>
</dbReference>
<dbReference type="GeneID" id="93570561"/>
<evidence type="ECO:0000256" key="2">
    <source>
        <dbReference type="ARBA" id="ARBA00023002"/>
    </source>
</evidence>
<comment type="similarity">
    <text evidence="1">Belongs to the HMG-CoA reductase family.</text>
</comment>
<dbReference type="Proteomes" id="UP000184499">
    <property type="component" value="Unassembled WGS sequence"/>
</dbReference>
<evidence type="ECO:0000256" key="3">
    <source>
        <dbReference type="ARBA" id="ARBA00023011"/>
    </source>
</evidence>
<dbReference type="InterPro" id="IPR009023">
    <property type="entry name" value="HMG_CoA_Rdtase_NAD(P)-bd_sf"/>
</dbReference>
<keyword evidence="3" id="KW-0753">Steroid metabolism</keyword>
<dbReference type="STRING" id="767769.A0A1L9UF82"/>
<keyword evidence="3" id="KW-0756">Sterol biosynthesis</keyword>
<dbReference type="OMA" id="ASAVNWI"/>
<dbReference type="Gene3D" id="3.30.70.420">
    <property type="entry name" value="Hydroxymethylglutaryl-CoA reductase, class I/II, NAD/NADP-binding domain"/>
    <property type="match status" value="1"/>
</dbReference>
<evidence type="ECO:0000313" key="4">
    <source>
        <dbReference type="EMBL" id="OJJ70301.1"/>
    </source>
</evidence>
<keyword evidence="5" id="KW-1185">Reference proteome</keyword>